<sequence>MTAIVTLVLLEGGTIVMSSAALPQASPSRPAAAAHAAPQPCAARTPVPTSATVSKELVLSWAAAPHECATADVVVRTHGRKVLVWLHEGPTAGTHRPVLTLPVSVKGHTAALKVPLKEKSGYVPVDGRTGRRIPLSAPI</sequence>
<keyword evidence="2" id="KW-1185">Reference proteome</keyword>
<proteinExistence type="predicted"/>
<name>A0ABV8GNH2_9ACTN</name>
<reference evidence="2" key="1">
    <citation type="journal article" date="2019" name="Int. J. Syst. Evol. Microbiol.">
        <title>The Global Catalogue of Microorganisms (GCM) 10K type strain sequencing project: providing services to taxonomists for standard genome sequencing and annotation.</title>
        <authorList>
            <consortium name="The Broad Institute Genomics Platform"/>
            <consortium name="The Broad Institute Genome Sequencing Center for Infectious Disease"/>
            <person name="Wu L."/>
            <person name="Ma J."/>
        </authorList>
    </citation>
    <scope>NUCLEOTIDE SEQUENCE [LARGE SCALE GENOMIC DNA]</scope>
    <source>
        <strain evidence="2">TBRC 1276</strain>
    </source>
</reference>
<gene>
    <name evidence="1" type="ORF">ACFOY2_50385</name>
</gene>
<protein>
    <submittedName>
        <fullName evidence="1">Uncharacterized protein</fullName>
    </submittedName>
</protein>
<dbReference type="Proteomes" id="UP001595851">
    <property type="component" value="Unassembled WGS sequence"/>
</dbReference>
<comment type="caution">
    <text evidence="1">The sequence shown here is derived from an EMBL/GenBank/DDBJ whole genome shotgun (WGS) entry which is preliminary data.</text>
</comment>
<dbReference type="RefSeq" id="WP_379535307.1">
    <property type="nucleotide sequence ID" value="NZ_JBHSBI010000045.1"/>
</dbReference>
<dbReference type="EMBL" id="JBHSBI010000045">
    <property type="protein sequence ID" value="MFC4015496.1"/>
    <property type="molecule type" value="Genomic_DNA"/>
</dbReference>
<evidence type="ECO:0000313" key="2">
    <source>
        <dbReference type="Proteomes" id="UP001595851"/>
    </source>
</evidence>
<evidence type="ECO:0000313" key="1">
    <source>
        <dbReference type="EMBL" id="MFC4015496.1"/>
    </source>
</evidence>
<accession>A0ABV8GNH2</accession>
<organism evidence="1 2">
    <name type="scientific">Nonomuraea purpurea</name>
    <dbReference type="NCBI Taxonomy" id="1849276"/>
    <lineage>
        <taxon>Bacteria</taxon>
        <taxon>Bacillati</taxon>
        <taxon>Actinomycetota</taxon>
        <taxon>Actinomycetes</taxon>
        <taxon>Streptosporangiales</taxon>
        <taxon>Streptosporangiaceae</taxon>
        <taxon>Nonomuraea</taxon>
    </lineage>
</organism>